<sequence>MQKHISIKVSGRVQGVFYRASTHDEAQRLGLKGFVRNEPDGSVYIEAEGDEAVLDALVAWCKQGPPAARVSNVEIHEGIWKGFTEFVVKR</sequence>
<evidence type="ECO:0000259" key="6">
    <source>
        <dbReference type="PROSITE" id="PS51160"/>
    </source>
</evidence>
<name>A0ABW3K2R4_9BACT</name>
<evidence type="ECO:0000313" key="8">
    <source>
        <dbReference type="Proteomes" id="UP001597112"/>
    </source>
</evidence>
<dbReference type="PRINTS" id="PR00112">
    <property type="entry name" value="ACYLPHPHTASE"/>
</dbReference>
<evidence type="ECO:0000256" key="2">
    <source>
        <dbReference type="ARBA" id="ARBA00012150"/>
    </source>
</evidence>
<keyword evidence="8" id="KW-1185">Reference proteome</keyword>
<accession>A0ABW3K2R4</accession>
<evidence type="ECO:0000256" key="5">
    <source>
        <dbReference type="RuleBase" id="RU004168"/>
    </source>
</evidence>
<proteinExistence type="inferred from homology"/>
<dbReference type="InterPro" id="IPR001792">
    <property type="entry name" value="Acylphosphatase-like_dom"/>
</dbReference>
<evidence type="ECO:0000313" key="7">
    <source>
        <dbReference type="EMBL" id="MFD1000577.1"/>
    </source>
</evidence>
<dbReference type="RefSeq" id="WP_377580025.1">
    <property type="nucleotide sequence ID" value="NZ_JBHTKA010000004.1"/>
</dbReference>
<reference evidence="8" key="1">
    <citation type="journal article" date="2019" name="Int. J. Syst. Evol. Microbiol.">
        <title>The Global Catalogue of Microorganisms (GCM) 10K type strain sequencing project: providing services to taxonomists for standard genome sequencing and annotation.</title>
        <authorList>
            <consortium name="The Broad Institute Genomics Platform"/>
            <consortium name="The Broad Institute Genome Sequencing Center for Infectious Disease"/>
            <person name="Wu L."/>
            <person name="Ma J."/>
        </authorList>
    </citation>
    <scope>NUCLEOTIDE SEQUENCE [LARGE SCALE GENOMIC DNA]</scope>
    <source>
        <strain evidence="8">CCUG 58938</strain>
    </source>
</reference>
<evidence type="ECO:0000256" key="1">
    <source>
        <dbReference type="ARBA" id="ARBA00005614"/>
    </source>
</evidence>
<comment type="caution">
    <text evidence="7">The sequence shown here is derived from an EMBL/GenBank/DDBJ whole genome shotgun (WGS) entry which is preliminary data.</text>
</comment>
<organism evidence="7 8">
    <name type="scientific">Ohtaekwangia kribbensis</name>
    <dbReference type="NCBI Taxonomy" id="688913"/>
    <lineage>
        <taxon>Bacteria</taxon>
        <taxon>Pseudomonadati</taxon>
        <taxon>Bacteroidota</taxon>
        <taxon>Cytophagia</taxon>
        <taxon>Cytophagales</taxon>
        <taxon>Fulvivirgaceae</taxon>
        <taxon>Ohtaekwangia</taxon>
    </lineage>
</organism>
<protein>
    <recommendedName>
        <fullName evidence="2 4">acylphosphatase</fullName>
        <ecNumber evidence="2 4">3.6.1.7</ecNumber>
    </recommendedName>
</protein>
<dbReference type="PANTHER" id="PTHR47268:SF4">
    <property type="entry name" value="ACYLPHOSPHATASE"/>
    <property type="match status" value="1"/>
</dbReference>
<dbReference type="InterPro" id="IPR017968">
    <property type="entry name" value="Acylphosphatase_CS"/>
</dbReference>
<evidence type="ECO:0000256" key="3">
    <source>
        <dbReference type="ARBA" id="ARBA00047645"/>
    </source>
</evidence>
<dbReference type="Proteomes" id="UP001597112">
    <property type="component" value="Unassembled WGS sequence"/>
</dbReference>
<feature type="domain" description="Acylphosphatase-like" evidence="6">
    <location>
        <begin position="4"/>
        <end position="90"/>
    </location>
</feature>
<gene>
    <name evidence="7" type="ORF">ACFQ21_14725</name>
</gene>
<evidence type="ECO:0000256" key="4">
    <source>
        <dbReference type="PROSITE-ProRule" id="PRU00520"/>
    </source>
</evidence>
<dbReference type="InterPro" id="IPR020456">
    <property type="entry name" value="Acylphosphatase"/>
</dbReference>
<dbReference type="Gene3D" id="3.30.70.100">
    <property type="match status" value="1"/>
</dbReference>
<comment type="catalytic activity">
    <reaction evidence="3 4">
        <text>an acyl phosphate + H2O = a carboxylate + phosphate + H(+)</text>
        <dbReference type="Rhea" id="RHEA:14965"/>
        <dbReference type="ChEBI" id="CHEBI:15377"/>
        <dbReference type="ChEBI" id="CHEBI:15378"/>
        <dbReference type="ChEBI" id="CHEBI:29067"/>
        <dbReference type="ChEBI" id="CHEBI:43474"/>
        <dbReference type="ChEBI" id="CHEBI:59918"/>
        <dbReference type="EC" id="3.6.1.7"/>
    </reaction>
</comment>
<dbReference type="PROSITE" id="PS51160">
    <property type="entry name" value="ACYLPHOSPHATASE_3"/>
    <property type="match status" value="1"/>
</dbReference>
<dbReference type="PROSITE" id="PS00151">
    <property type="entry name" value="ACYLPHOSPHATASE_2"/>
    <property type="match status" value="1"/>
</dbReference>
<dbReference type="SUPFAM" id="SSF54975">
    <property type="entry name" value="Acylphosphatase/BLUF domain-like"/>
    <property type="match status" value="1"/>
</dbReference>
<feature type="active site" evidence="4">
    <location>
        <position position="19"/>
    </location>
</feature>
<dbReference type="Pfam" id="PF00708">
    <property type="entry name" value="Acylphosphatase"/>
    <property type="match status" value="1"/>
</dbReference>
<dbReference type="PANTHER" id="PTHR47268">
    <property type="entry name" value="ACYLPHOSPHATASE"/>
    <property type="match status" value="1"/>
</dbReference>
<dbReference type="InterPro" id="IPR036046">
    <property type="entry name" value="Acylphosphatase-like_dom_sf"/>
</dbReference>
<dbReference type="EC" id="3.6.1.7" evidence="2 4"/>
<keyword evidence="4" id="KW-0378">Hydrolase</keyword>
<dbReference type="EMBL" id="JBHTKA010000004">
    <property type="protein sequence ID" value="MFD1000577.1"/>
    <property type="molecule type" value="Genomic_DNA"/>
</dbReference>
<feature type="active site" evidence="4">
    <location>
        <position position="37"/>
    </location>
</feature>
<comment type="similarity">
    <text evidence="1 5">Belongs to the acylphosphatase family.</text>
</comment>